<comment type="caution">
    <text evidence="1">The sequence shown here is derived from an EMBL/GenBank/DDBJ whole genome shotgun (WGS) entry which is preliminary data.</text>
</comment>
<gene>
    <name evidence="1" type="ORF">IFR04_011839</name>
</gene>
<name>A0A8H7W7D0_9HELO</name>
<dbReference type="AlphaFoldDB" id="A0A8H7W7D0"/>
<evidence type="ECO:0000313" key="2">
    <source>
        <dbReference type="Proteomes" id="UP000664132"/>
    </source>
</evidence>
<evidence type="ECO:0000313" key="1">
    <source>
        <dbReference type="EMBL" id="KAG4415018.1"/>
    </source>
</evidence>
<protein>
    <submittedName>
        <fullName evidence="1">Uncharacterized protein</fullName>
    </submittedName>
</protein>
<dbReference type="OrthoDB" id="10501077at2759"/>
<sequence length="346" mass="38668">MADTFCALCGVPFDIIADTYDDLFNSDYDNEWLKPYRIVKRIPGSSSSSWHISEDLTGMSAGGTGYSSLTGVLTDLDDAMGSADDATRPDNFVCFSARGTTLDIAYPMHTFCHDSLQQTVASISSSRLNIDKLGKFLSSRATAGEGRGLNPEWSSIGYGGAEQFWRGSWTWLEDSEFTDDENSSRPGQWDFLDYLTSLTFVEKLPASDSDCPDLSTVVEPCWTGPIIPQNLILTNLIYGPSAKGSGIFSYLENMHFTKKEAENHGGLGGIRFEFNDDEDTWEQLRKLVKKMANSESENDKIRRVDVHFEKERFGKVSAIEVFAFFKYLTKIFSLSKLCSSSRTLIW</sequence>
<organism evidence="1 2">
    <name type="scientific">Cadophora malorum</name>
    <dbReference type="NCBI Taxonomy" id="108018"/>
    <lineage>
        <taxon>Eukaryota</taxon>
        <taxon>Fungi</taxon>
        <taxon>Dikarya</taxon>
        <taxon>Ascomycota</taxon>
        <taxon>Pezizomycotina</taxon>
        <taxon>Leotiomycetes</taxon>
        <taxon>Helotiales</taxon>
        <taxon>Ploettnerulaceae</taxon>
        <taxon>Cadophora</taxon>
    </lineage>
</organism>
<keyword evidence="2" id="KW-1185">Reference proteome</keyword>
<reference evidence="1" key="1">
    <citation type="submission" date="2021-02" db="EMBL/GenBank/DDBJ databases">
        <title>Genome sequence Cadophora malorum strain M34.</title>
        <authorList>
            <person name="Stefanovic E."/>
            <person name="Vu D."/>
            <person name="Scully C."/>
            <person name="Dijksterhuis J."/>
            <person name="Roader J."/>
            <person name="Houbraken J."/>
        </authorList>
    </citation>
    <scope>NUCLEOTIDE SEQUENCE</scope>
    <source>
        <strain evidence="1">M34</strain>
    </source>
</reference>
<dbReference type="EMBL" id="JAFJYH010000239">
    <property type="protein sequence ID" value="KAG4415018.1"/>
    <property type="molecule type" value="Genomic_DNA"/>
</dbReference>
<dbReference type="Proteomes" id="UP000664132">
    <property type="component" value="Unassembled WGS sequence"/>
</dbReference>
<accession>A0A8H7W7D0</accession>
<proteinExistence type="predicted"/>